<dbReference type="InterPro" id="IPR021986">
    <property type="entry name" value="Spherulin4"/>
</dbReference>
<accession>A0A9P4GRW1</accession>
<keyword evidence="1" id="KW-1133">Transmembrane helix</keyword>
<sequence length="319" mass="35294">MASKVDLPTHFRDWNASSNASDGATQKPIPQKAVWKRPWFIGIAAAVVIAIIIAIVVPLAVVLPKKGKGKHDATVIVPLYIYPKDNSTWAPLYNSVLARPTLDFLVIINPSSGPGTTQYPNDQYSAALRQLSKYPNVQKIGYVRTGYASRNLTDVISELNTYAGWASKDAAFGIDGIFFDESPHEYSAEAVDFMLSASRAVKNATGLQAKKTVIRNPGVIPEARFDDANTDISVVFEQSYAEYQSKESDLAALKDGRAHHCYMVHSVPGLGKDKLRDFVDDMSKRAEYLFVTSNDKEYYEKFGSDWSDFLDVVPAAKRQ</sequence>
<dbReference type="OrthoDB" id="5342184at2759"/>
<name>A0A9P4GRW1_9PLEO</name>
<keyword evidence="1" id="KW-0812">Transmembrane</keyword>
<dbReference type="Proteomes" id="UP000800039">
    <property type="component" value="Unassembled WGS sequence"/>
</dbReference>
<gene>
    <name evidence="2" type="ORF">K460DRAFT_301972</name>
</gene>
<dbReference type="PANTHER" id="PTHR35040">
    <property type="match status" value="1"/>
</dbReference>
<proteinExistence type="predicted"/>
<evidence type="ECO:0000313" key="3">
    <source>
        <dbReference type="Proteomes" id="UP000800039"/>
    </source>
</evidence>
<comment type="caution">
    <text evidence="2">The sequence shown here is derived from an EMBL/GenBank/DDBJ whole genome shotgun (WGS) entry which is preliminary data.</text>
</comment>
<reference evidence="2" key="1">
    <citation type="submission" date="2020-01" db="EMBL/GenBank/DDBJ databases">
        <authorList>
            <consortium name="DOE Joint Genome Institute"/>
            <person name="Haridas S."/>
            <person name="Albert R."/>
            <person name="Binder M."/>
            <person name="Bloem J."/>
            <person name="Labutti K."/>
            <person name="Salamov A."/>
            <person name="Andreopoulos B."/>
            <person name="Baker S.E."/>
            <person name="Barry K."/>
            <person name="Bills G."/>
            <person name="Bluhm B.H."/>
            <person name="Cannon C."/>
            <person name="Castanera R."/>
            <person name="Culley D.E."/>
            <person name="Daum C."/>
            <person name="Ezra D."/>
            <person name="Gonzalez J.B."/>
            <person name="Henrissat B."/>
            <person name="Kuo A."/>
            <person name="Liang C."/>
            <person name="Lipzen A."/>
            <person name="Lutzoni F."/>
            <person name="Magnuson J."/>
            <person name="Mondo S."/>
            <person name="Nolan M."/>
            <person name="Ohm R."/>
            <person name="Pangilinan J."/>
            <person name="Park H.-J."/>
            <person name="Ramirez L."/>
            <person name="Alfaro M."/>
            <person name="Sun H."/>
            <person name="Tritt A."/>
            <person name="Yoshinaga Y."/>
            <person name="Zwiers L.-H."/>
            <person name="Turgeon B.G."/>
            <person name="Goodwin S.B."/>
            <person name="Spatafora J.W."/>
            <person name="Crous P.W."/>
            <person name="Grigoriev I.V."/>
        </authorList>
    </citation>
    <scope>NUCLEOTIDE SEQUENCE</scope>
    <source>
        <strain evidence="2">CBS 394.84</strain>
    </source>
</reference>
<dbReference type="RefSeq" id="XP_040793245.1">
    <property type="nucleotide sequence ID" value="XM_040929892.1"/>
</dbReference>
<dbReference type="Pfam" id="PF12138">
    <property type="entry name" value="Spherulin4"/>
    <property type="match status" value="1"/>
</dbReference>
<evidence type="ECO:0000313" key="2">
    <source>
        <dbReference type="EMBL" id="KAF1850682.1"/>
    </source>
</evidence>
<dbReference type="PANTHER" id="PTHR35040:SF9">
    <property type="entry name" value="4-LIKE CELL SURFACE PROTEIN, PUTATIVE (AFU_ORTHOLOGUE AFUA_4G14080)-RELATED"/>
    <property type="match status" value="1"/>
</dbReference>
<dbReference type="AlphaFoldDB" id="A0A9P4GRW1"/>
<organism evidence="2 3">
    <name type="scientific">Cucurbitaria berberidis CBS 394.84</name>
    <dbReference type="NCBI Taxonomy" id="1168544"/>
    <lineage>
        <taxon>Eukaryota</taxon>
        <taxon>Fungi</taxon>
        <taxon>Dikarya</taxon>
        <taxon>Ascomycota</taxon>
        <taxon>Pezizomycotina</taxon>
        <taxon>Dothideomycetes</taxon>
        <taxon>Pleosporomycetidae</taxon>
        <taxon>Pleosporales</taxon>
        <taxon>Pleosporineae</taxon>
        <taxon>Cucurbitariaceae</taxon>
        <taxon>Cucurbitaria</taxon>
    </lineage>
</organism>
<dbReference type="EMBL" id="ML976614">
    <property type="protein sequence ID" value="KAF1850682.1"/>
    <property type="molecule type" value="Genomic_DNA"/>
</dbReference>
<keyword evidence="3" id="KW-1185">Reference proteome</keyword>
<evidence type="ECO:0000256" key="1">
    <source>
        <dbReference type="SAM" id="Phobius"/>
    </source>
</evidence>
<evidence type="ECO:0008006" key="4">
    <source>
        <dbReference type="Google" id="ProtNLM"/>
    </source>
</evidence>
<dbReference type="GeneID" id="63847144"/>
<protein>
    <recommendedName>
        <fullName evidence="4">Spherulin 4-like cell surface protein</fullName>
    </recommendedName>
</protein>
<feature type="transmembrane region" description="Helical" evidence="1">
    <location>
        <begin position="39"/>
        <end position="63"/>
    </location>
</feature>
<keyword evidence="1" id="KW-0472">Membrane</keyword>